<keyword evidence="4 5" id="KW-0472">Membrane</keyword>
<feature type="transmembrane region" description="Helical" evidence="5">
    <location>
        <begin position="12"/>
        <end position="31"/>
    </location>
</feature>
<reference evidence="6" key="1">
    <citation type="journal article" date="2020" name="mSystems">
        <title>Genome- and Community-Level Interaction Insights into Carbon Utilization and Element Cycling Functions of Hydrothermarchaeota in Hydrothermal Sediment.</title>
        <authorList>
            <person name="Zhou Z."/>
            <person name="Liu Y."/>
            <person name="Xu W."/>
            <person name="Pan J."/>
            <person name="Luo Z.H."/>
            <person name="Li M."/>
        </authorList>
    </citation>
    <scope>NUCLEOTIDE SEQUENCE [LARGE SCALE GENOMIC DNA]</scope>
    <source>
        <strain evidence="6">SpSt-876</strain>
    </source>
</reference>
<dbReference type="InterPro" id="IPR007318">
    <property type="entry name" value="Phopholipid_MeTrfase"/>
</dbReference>
<evidence type="ECO:0000313" key="6">
    <source>
        <dbReference type="EMBL" id="HHS51744.1"/>
    </source>
</evidence>
<keyword evidence="2 5" id="KW-0812">Transmembrane</keyword>
<evidence type="ECO:0000256" key="3">
    <source>
        <dbReference type="ARBA" id="ARBA00022989"/>
    </source>
</evidence>
<feature type="transmembrane region" description="Helical" evidence="5">
    <location>
        <begin position="81"/>
        <end position="99"/>
    </location>
</feature>
<evidence type="ECO:0008006" key="7">
    <source>
        <dbReference type="Google" id="ProtNLM"/>
    </source>
</evidence>
<dbReference type="Pfam" id="PF04191">
    <property type="entry name" value="PEMT"/>
    <property type="match status" value="1"/>
</dbReference>
<protein>
    <recommendedName>
        <fullName evidence="7">Isoprenylcysteine carboxylmethyltransferase family protein</fullName>
    </recommendedName>
</protein>
<dbReference type="AlphaFoldDB" id="A0A7C6A9C6"/>
<dbReference type="PANTHER" id="PTHR12714:SF9">
    <property type="entry name" value="PROTEIN-S-ISOPRENYLCYSTEINE O-METHYLTRANSFERASE"/>
    <property type="match status" value="1"/>
</dbReference>
<feature type="transmembrane region" description="Helical" evidence="5">
    <location>
        <begin position="37"/>
        <end position="60"/>
    </location>
</feature>
<dbReference type="Gene3D" id="1.20.120.1630">
    <property type="match status" value="1"/>
</dbReference>
<feature type="transmembrane region" description="Helical" evidence="5">
    <location>
        <begin position="174"/>
        <end position="195"/>
    </location>
</feature>
<dbReference type="GO" id="GO:0016740">
    <property type="term" value="F:transferase activity"/>
    <property type="evidence" value="ECO:0007669"/>
    <property type="project" value="UniProtKB-ARBA"/>
</dbReference>
<comment type="subcellular location">
    <subcellularLocation>
        <location evidence="1">Endomembrane system</location>
        <topology evidence="1">Multi-pass membrane protein</topology>
    </subcellularLocation>
</comment>
<comment type="caution">
    <text evidence="6">The sequence shown here is derived from an EMBL/GenBank/DDBJ whole genome shotgun (WGS) entry which is preliminary data.</text>
</comment>
<feature type="transmembrane region" description="Helical" evidence="5">
    <location>
        <begin position="105"/>
        <end position="123"/>
    </location>
</feature>
<evidence type="ECO:0000256" key="1">
    <source>
        <dbReference type="ARBA" id="ARBA00004127"/>
    </source>
</evidence>
<evidence type="ECO:0000256" key="4">
    <source>
        <dbReference type="ARBA" id="ARBA00023136"/>
    </source>
</evidence>
<accession>A0A7C6A9C6</accession>
<name>A0A7C6A9C6_UNCW3</name>
<proteinExistence type="predicted"/>
<dbReference type="GO" id="GO:0012505">
    <property type="term" value="C:endomembrane system"/>
    <property type="evidence" value="ECO:0007669"/>
    <property type="project" value="UniProtKB-SubCell"/>
</dbReference>
<evidence type="ECO:0000256" key="2">
    <source>
        <dbReference type="ARBA" id="ARBA00022692"/>
    </source>
</evidence>
<dbReference type="PANTHER" id="PTHR12714">
    <property type="entry name" value="PROTEIN-S ISOPRENYLCYSTEINE O-METHYLTRANSFERASE"/>
    <property type="match status" value="1"/>
</dbReference>
<organism evidence="6">
    <name type="scientific">candidate division WOR-3 bacterium</name>
    <dbReference type="NCBI Taxonomy" id="2052148"/>
    <lineage>
        <taxon>Bacteria</taxon>
        <taxon>Bacteria division WOR-3</taxon>
    </lineage>
</organism>
<keyword evidence="3 5" id="KW-1133">Transmembrane helix</keyword>
<evidence type="ECO:0000256" key="5">
    <source>
        <dbReference type="SAM" id="Phobius"/>
    </source>
</evidence>
<gene>
    <name evidence="6" type="ORF">ENW73_02600</name>
</gene>
<sequence>MNAIMIKLGNILYRWRGVIGFCAFWLVWFFSQPVWQRIWVALPFTLIGLILRFWAVGYLDKESRDKELKVQTLVSAGPYRFIRNPIYLGNFFLTLSVLLAFNLKFYFFIVILILFGVYYGLIIKAEEDFLIRKFKEKYLFYYQTTGAVLPKYFFKSTYGKINQRYNLRNAIREFQTVGIMFLIYWAVYLKSFILASES</sequence>
<dbReference type="EMBL" id="DTLI01000065">
    <property type="protein sequence ID" value="HHS51744.1"/>
    <property type="molecule type" value="Genomic_DNA"/>
</dbReference>